<keyword evidence="1" id="KW-0812">Transmembrane</keyword>
<feature type="transmembrane region" description="Helical" evidence="1">
    <location>
        <begin position="12"/>
        <end position="34"/>
    </location>
</feature>
<dbReference type="EMBL" id="JACHNB010000001">
    <property type="protein sequence ID" value="MBB4736879.1"/>
    <property type="molecule type" value="Genomic_DNA"/>
</dbReference>
<comment type="caution">
    <text evidence="3">The sequence shown here is derived from an EMBL/GenBank/DDBJ whole genome shotgun (WGS) entry which is preliminary data.</text>
</comment>
<keyword evidence="1" id="KW-0472">Membrane</keyword>
<keyword evidence="1" id="KW-1133">Transmembrane helix</keyword>
<sequence length="307" mass="34557">MTFLLTNALDQPLGISLLLSVLIGGIVLIVRFLIMFEHRLTVVESRQLESLREINILVDRKFSEINKATELFHLIESSAVQHDVLAQLVRHSTGILPTSPPIIHSLAESRLRELAEFMAELSEGGDATYYGEDRDWLLGLARHTTTSLDAISTDGVDRGFWQSDIGRHYLEYQRQAVERGVRIRRIFLLPRPEMAGQQEFADACRYQGKMGIDVRVLDHDAIPHAMRTSIVDFIIFDGAVGYETMSASITEPDARPVLAQTRLIMRERRVQELTHIFDHLWRISRPLEAAATPSPASPPAAGDREPG</sequence>
<evidence type="ECO:0000259" key="2">
    <source>
        <dbReference type="Pfam" id="PF21806"/>
    </source>
</evidence>
<dbReference type="Pfam" id="PF21806">
    <property type="entry name" value="DUF6879"/>
    <property type="match status" value="1"/>
</dbReference>
<dbReference type="Proteomes" id="UP000546162">
    <property type="component" value="Unassembled WGS sequence"/>
</dbReference>
<accession>A0A7W7M4P0</accession>
<keyword evidence="4" id="KW-1185">Reference proteome</keyword>
<organism evidence="3 4">
    <name type="scientific">Actinoplanes octamycinicus</name>
    <dbReference type="NCBI Taxonomy" id="135948"/>
    <lineage>
        <taxon>Bacteria</taxon>
        <taxon>Bacillati</taxon>
        <taxon>Actinomycetota</taxon>
        <taxon>Actinomycetes</taxon>
        <taxon>Micromonosporales</taxon>
        <taxon>Micromonosporaceae</taxon>
        <taxon>Actinoplanes</taxon>
    </lineage>
</organism>
<evidence type="ECO:0000313" key="4">
    <source>
        <dbReference type="Proteomes" id="UP000546162"/>
    </source>
</evidence>
<protein>
    <recommendedName>
        <fullName evidence="2">DUF6879 domain-containing protein</fullName>
    </recommendedName>
</protein>
<dbReference type="InterPro" id="IPR049244">
    <property type="entry name" value="DUF6879"/>
</dbReference>
<name>A0A7W7M4P0_9ACTN</name>
<reference evidence="3 4" key="1">
    <citation type="submission" date="2020-08" db="EMBL/GenBank/DDBJ databases">
        <title>Sequencing the genomes of 1000 actinobacteria strains.</title>
        <authorList>
            <person name="Klenk H.-P."/>
        </authorList>
    </citation>
    <scope>NUCLEOTIDE SEQUENCE [LARGE SCALE GENOMIC DNA]</scope>
    <source>
        <strain evidence="3 4">DSM 45809</strain>
    </source>
</reference>
<gene>
    <name evidence="3" type="ORF">BJY16_000338</name>
</gene>
<dbReference type="RefSeq" id="WP_185037372.1">
    <property type="nucleotide sequence ID" value="NZ_BAABFG010000005.1"/>
</dbReference>
<evidence type="ECO:0000256" key="1">
    <source>
        <dbReference type="SAM" id="Phobius"/>
    </source>
</evidence>
<dbReference type="AlphaFoldDB" id="A0A7W7M4P0"/>
<proteinExistence type="predicted"/>
<evidence type="ECO:0000313" key="3">
    <source>
        <dbReference type="EMBL" id="MBB4736879.1"/>
    </source>
</evidence>
<feature type="domain" description="DUF6879" evidence="2">
    <location>
        <begin position="167"/>
        <end position="288"/>
    </location>
</feature>